<gene>
    <name evidence="2" type="ORF">C1O66_12220</name>
</gene>
<dbReference type="EMBL" id="POSP01000003">
    <property type="protein sequence ID" value="PND38211.1"/>
    <property type="molecule type" value="Genomic_DNA"/>
</dbReference>
<reference evidence="2 3" key="1">
    <citation type="submission" date="2018-01" db="EMBL/GenBank/DDBJ databases">
        <title>Draft genome sequence of Paucibacter aquatile CR182 isolated from freshwater of the Nakdong River.</title>
        <authorList>
            <person name="Choi A."/>
            <person name="Chung E.J."/>
        </authorList>
    </citation>
    <scope>NUCLEOTIDE SEQUENCE [LARGE SCALE GENOMIC DNA]</scope>
    <source>
        <strain evidence="2 3">CR182</strain>
    </source>
</reference>
<organism evidence="2 3">
    <name type="scientific">Kinneretia aquatilis</name>
    <dbReference type="NCBI Taxonomy" id="2070761"/>
    <lineage>
        <taxon>Bacteria</taxon>
        <taxon>Pseudomonadati</taxon>
        <taxon>Pseudomonadota</taxon>
        <taxon>Betaproteobacteria</taxon>
        <taxon>Burkholderiales</taxon>
        <taxon>Sphaerotilaceae</taxon>
        <taxon>Roseateles</taxon>
    </lineage>
</organism>
<comment type="caution">
    <text evidence="2">The sequence shown here is derived from an EMBL/GenBank/DDBJ whole genome shotgun (WGS) entry which is preliminary data.</text>
</comment>
<keyword evidence="1" id="KW-0732">Signal</keyword>
<feature type="chain" id="PRO_5014601538" description="Cytochrome c domain-containing protein" evidence="1">
    <location>
        <begin position="29"/>
        <end position="497"/>
    </location>
</feature>
<name>A0A2N8KXR6_9BURK</name>
<feature type="signal peptide" evidence="1">
    <location>
        <begin position="1"/>
        <end position="28"/>
    </location>
</feature>
<proteinExistence type="predicted"/>
<keyword evidence="3" id="KW-1185">Reference proteome</keyword>
<evidence type="ECO:0008006" key="4">
    <source>
        <dbReference type="Google" id="ProtNLM"/>
    </source>
</evidence>
<sequence length="497" mass="54315">MEKQMMKAFKSLLWSAACSLLLAGPAHAAPNTPFADNNGTVVPPNQYSGPFFKLSHDYPATAPVPAMPWRKAINNGRISTRNASAYAEALKQAVGPDMRVLIEDYANWNAAQRGWYNEPWIGNLREPIHGMYVGSQELDASLFAKSGLTKPITTYVLTYYDRTAAPTLYNIWGKTAMQPNINARSTQFAEGSVVVKASFITAEGKVWPAMEGALSWPLYISVDASTNPPPDYTASPPVLIKASFMQFDIIVKDSVSAPATGWVFTTLVYDKRLKRGPNGIWDQMVVLGAQWGNDPQAKDPSNPRPKLLENWNNPAAPLYGGETFGWGERLSGPNDGAMNDFAYSSGTNPGTRDTAASRVKADQLKVGAPVYVTNGKNSSCMSCHSTAQWNPKNPSLGMDSFLLPLLTPRPQLPPGCSNAKDPCANFLNSPPPGSPLWMKWFQNRKGDVPMDKGSIAADFDMVLTFKSLPAWYQATQGKPHQLLSTDRNGRAYPSTIR</sequence>
<protein>
    <recommendedName>
        <fullName evidence="4">Cytochrome c domain-containing protein</fullName>
    </recommendedName>
</protein>
<dbReference type="AlphaFoldDB" id="A0A2N8KXR6"/>
<evidence type="ECO:0000313" key="3">
    <source>
        <dbReference type="Proteomes" id="UP000235916"/>
    </source>
</evidence>
<dbReference type="Proteomes" id="UP000235916">
    <property type="component" value="Unassembled WGS sequence"/>
</dbReference>
<evidence type="ECO:0000313" key="2">
    <source>
        <dbReference type="EMBL" id="PND38211.1"/>
    </source>
</evidence>
<evidence type="ECO:0000256" key="1">
    <source>
        <dbReference type="SAM" id="SignalP"/>
    </source>
</evidence>
<accession>A0A2N8KXR6</accession>